<gene>
    <name evidence="2" type="ORF">MPIPNATIZW_LOCUS17519</name>
</gene>
<keyword evidence="3" id="KW-1185">Reference proteome</keyword>
<proteinExistence type="predicted"/>
<organism evidence="2 3">
    <name type="scientific">Pipistrellus nathusii</name>
    <name type="common">Nathusius' pipistrelle</name>
    <dbReference type="NCBI Taxonomy" id="59473"/>
    <lineage>
        <taxon>Eukaryota</taxon>
        <taxon>Metazoa</taxon>
        <taxon>Chordata</taxon>
        <taxon>Craniata</taxon>
        <taxon>Vertebrata</taxon>
        <taxon>Euteleostomi</taxon>
        <taxon>Mammalia</taxon>
        <taxon>Eutheria</taxon>
        <taxon>Laurasiatheria</taxon>
        <taxon>Chiroptera</taxon>
        <taxon>Yangochiroptera</taxon>
        <taxon>Vespertilionidae</taxon>
        <taxon>Pipistrellus</taxon>
    </lineage>
</organism>
<name>A0ABP0AHR5_PIPNA</name>
<dbReference type="Proteomes" id="UP001314169">
    <property type="component" value="Chromosome 9"/>
</dbReference>
<evidence type="ECO:0000313" key="2">
    <source>
        <dbReference type="EMBL" id="CAK6449213.1"/>
    </source>
</evidence>
<sequence length="233" mass="23411">MRRADGRGAFKGRSLFMAPVGAGSGHGPFKAGSGHVGQGSRAAGQRPGRWQGRCACQGANGPRWGARGHAADRGQPDTHRGSPGAPAPAPPLGSRGGGGANRSARSKPASALAPGQSAHGSALRWPVVWLPERPLANGEAAGAGLPATFPPPIAWHTEAHAPSGGPIFVLSLDFLAPALSLSLRSVTRDVPAGAESASLLAPALSLFPGSVVGGWLTSATFPPSPSFIWGTLT</sequence>
<evidence type="ECO:0000256" key="1">
    <source>
        <dbReference type="SAM" id="MobiDB-lite"/>
    </source>
</evidence>
<evidence type="ECO:0008006" key="4">
    <source>
        <dbReference type="Google" id="ProtNLM"/>
    </source>
</evidence>
<feature type="compositionally biased region" description="Basic and acidic residues" evidence="1">
    <location>
        <begin position="69"/>
        <end position="80"/>
    </location>
</feature>
<evidence type="ECO:0000313" key="3">
    <source>
        <dbReference type="Proteomes" id="UP001314169"/>
    </source>
</evidence>
<reference evidence="2" key="1">
    <citation type="submission" date="2023-12" db="EMBL/GenBank/DDBJ databases">
        <authorList>
            <person name="Brown T."/>
        </authorList>
    </citation>
    <scope>NUCLEOTIDE SEQUENCE</scope>
</reference>
<protein>
    <recommendedName>
        <fullName evidence="4">Aberrant panicle organization 1 protein</fullName>
    </recommendedName>
</protein>
<dbReference type="EMBL" id="OY882866">
    <property type="protein sequence ID" value="CAK6449213.1"/>
    <property type="molecule type" value="Genomic_DNA"/>
</dbReference>
<accession>A0ABP0AHR5</accession>
<feature type="region of interest" description="Disordered" evidence="1">
    <location>
        <begin position="1"/>
        <end position="117"/>
    </location>
</feature>